<dbReference type="InterPro" id="IPR011701">
    <property type="entry name" value="MFS"/>
</dbReference>
<keyword evidence="3" id="KW-0812">Transmembrane</keyword>
<dbReference type="RefSeq" id="WP_220644319.1">
    <property type="nucleotide sequence ID" value="NZ_CP080647.1"/>
</dbReference>
<keyword evidence="7" id="KW-1185">Reference proteome</keyword>
<evidence type="ECO:0000256" key="4">
    <source>
        <dbReference type="ARBA" id="ARBA00022989"/>
    </source>
</evidence>
<comment type="subcellular location">
    <subcellularLocation>
        <location evidence="1">Cell membrane</location>
        <topology evidence="1">Multi-pass membrane protein</topology>
    </subcellularLocation>
</comment>
<name>A0ABX8XGW2_9ACTN</name>
<evidence type="ECO:0000256" key="5">
    <source>
        <dbReference type="ARBA" id="ARBA00023136"/>
    </source>
</evidence>
<gene>
    <name evidence="6" type="ORF">K1J60_00210</name>
</gene>
<evidence type="ECO:0000256" key="3">
    <source>
        <dbReference type="ARBA" id="ARBA00022692"/>
    </source>
</evidence>
<dbReference type="Gene3D" id="1.20.1250.20">
    <property type="entry name" value="MFS general substrate transporter like domains"/>
    <property type="match status" value="1"/>
</dbReference>
<evidence type="ECO:0000256" key="1">
    <source>
        <dbReference type="ARBA" id="ARBA00004651"/>
    </source>
</evidence>
<protein>
    <submittedName>
        <fullName evidence="6">MFS transporter</fullName>
    </submittedName>
</protein>
<dbReference type="InterPro" id="IPR036259">
    <property type="entry name" value="MFS_trans_sf"/>
</dbReference>
<accession>A0ABX8XGW2</accession>
<dbReference type="EMBL" id="CP080647">
    <property type="protein sequence ID" value="QYX75145.1"/>
    <property type="molecule type" value="Genomic_DNA"/>
</dbReference>
<keyword evidence="2" id="KW-1003">Cell membrane</keyword>
<reference evidence="6 7" key="1">
    <citation type="submission" date="2021-08" db="EMBL/GenBank/DDBJ databases">
        <authorList>
            <person name="Ping M."/>
        </authorList>
    </citation>
    <scope>NUCLEOTIDE SEQUENCE [LARGE SCALE GENOMIC DNA]</scope>
    <source>
        <strain evidence="6 7">MG28</strain>
    </source>
</reference>
<evidence type="ECO:0000256" key="2">
    <source>
        <dbReference type="ARBA" id="ARBA00022475"/>
    </source>
</evidence>
<dbReference type="PANTHER" id="PTHR23513">
    <property type="entry name" value="INTEGRAL MEMBRANE EFFLUX PROTEIN-RELATED"/>
    <property type="match status" value="1"/>
</dbReference>
<dbReference type="SUPFAM" id="SSF103473">
    <property type="entry name" value="MFS general substrate transporter"/>
    <property type="match status" value="1"/>
</dbReference>
<proteinExistence type="predicted"/>
<keyword evidence="5" id="KW-0472">Membrane</keyword>
<keyword evidence="4" id="KW-1133">Transmembrane helix</keyword>
<dbReference type="PANTHER" id="PTHR23513:SF6">
    <property type="entry name" value="MAJOR FACILITATOR SUPERFAMILY ASSOCIATED DOMAIN-CONTAINING PROTEIN"/>
    <property type="match status" value="1"/>
</dbReference>
<organism evidence="6 7">
    <name type="scientific">Streptomyces akebiae</name>
    <dbReference type="NCBI Taxonomy" id="2865673"/>
    <lineage>
        <taxon>Bacteria</taxon>
        <taxon>Bacillati</taxon>
        <taxon>Actinomycetota</taxon>
        <taxon>Actinomycetes</taxon>
        <taxon>Kitasatosporales</taxon>
        <taxon>Streptomycetaceae</taxon>
        <taxon>Streptomyces</taxon>
    </lineage>
</organism>
<evidence type="ECO:0000313" key="7">
    <source>
        <dbReference type="Proteomes" id="UP000827138"/>
    </source>
</evidence>
<dbReference type="Pfam" id="PF07690">
    <property type="entry name" value="MFS_1"/>
    <property type="match status" value="1"/>
</dbReference>
<sequence length="143" mass="14713">MAGSPVSSVAVPYLAVVELNASTAQVPALAFLSQLPSLLVALHAGALADRHPKRPLMIGGDLVCVIVLLTLPLAAFDWLTFQQLVAVAFVQATATSCTMPPPSPTSPPCWTGRCSSRATPASGDCFPFPPRPAAASARCCSPS</sequence>
<evidence type="ECO:0000313" key="6">
    <source>
        <dbReference type="EMBL" id="QYX75145.1"/>
    </source>
</evidence>
<dbReference type="Proteomes" id="UP000827138">
    <property type="component" value="Chromosome"/>
</dbReference>